<proteinExistence type="predicted"/>
<evidence type="ECO:0000313" key="1">
    <source>
        <dbReference type="EMBL" id="NPT55609.1"/>
    </source>
</evidence>
<evidence type="ECO:0000313" key="2">
    <source>
        <dbReference type="Proteomes" id="UP000655523"/>
    </source>
</evidence>
<sequence>MVPSLGRLHVKCGQFLGALDRLVTQIEKDATLTLVAAAPEQIDLNREELDTLLERGQGWPAGFQQPVHGSA</sequence>
<organism evidence="1 2">
    <name type="scientific">Paraburkholderia elongata</name>
    <dbReference type="NCBI Taxonomy" id="2675747"/>
    <lineage>
        <taxon>Bacteria</taxon>
        <taxon>Pseudomonadati</taxon>
        <taxon>Pseudomonadota</taxon>
        <taxon>Betaproteobacteria</taxon>
        <taxon>Burkholderiales</taxon>
        <taxon>Burkholderiaceae</taxon>
        <taxon>Paraburkholderia</taxon>
    </lineage>
</organism>
<keyword evidence="2" id="KW-1185">Reference proteome</keyword>
<dbReference type="RefSeq" id="WP_172164902.1">
    <property type="nucleotide sequence ID" value="NZ_WOEZ01000068.1"/>
</dbReference>
<accession>A0A972NNR5</accession>
<reference evidence="1 2" key="1">
    <citation type="submission" date="2019-11" db="EMBL/GenBank/DDBJ databases">
        <title>Metabolism of dissolved organic matter in forest soils.</title>
        <authorList>
            <person name="Cyle K.T."/>
            <person name="Wilhelm R.C."/>
            <person name="Martinez C.E."/>
        </authorList>
    </citation>
    <scope>NUCLEOTIDE SEQUENCE [LARGE SCALE GENOMIC DNA]</scope>
    <source>
        <strain evidence="1 2">5N</strain>
    </source>
</reference>
<dbReference type="EMBL" id="WOEZ01000068">
    <property type="protein sequence ID" value="NPT55609.1"/>
    <property type="molecule type" value="Genomic_DNA"/>
</dbReference>
<comment type="caution">
    <text evidence="1">The sequence shown here is derived from an EMBL/GenBank/DDBJ whole genome shotgun (WGS) entry which is preliminary data.</text>
</comment>
<dbReference type="AlphaFoldDB" id="A0A972NNR5"/>
<name>A0A972NNR5_9BURK</name>
<protein>
    <submittedName>
        <fullName evidence="1">Uncharacterized protein</fullName>
    </submittedName>
</protein>
<dbReference type="Proteomes" id="UP000655523">
    <property type="component" value="Unassembled WGS sequence"/>
</dbReference>
<gene>
    <name evidence="1" type="ORF">GNZ13_13620</name>
</gene>